<comment type="caution">
    <text evidence="1">The sequence shown here is derived from an EMBL/GenBank/DDBJ whole genome shotgun (WGS) entry which is preliminary data.</text>
</comment>
<accession>A0A8H7QMC0</accession>
<organism evidence="1 2">
    <name type="scientific">Mucor saturninus</name>
    <dbReference type="NCBI Taxonomy" id="64648"/>
    <lineage>
        <taxon>Eukaryota</taxon>
        <taxon>Fungi</taxon>
        <taxon>Fungi incertae sedis</taxon>
        <taxon>Mucoromycota</taxon>
        <taxon>Mucoromycotina</taxon>
        <taxon>Mucoromycetes</taxon>
        <taxon>Mucorales</taxon>
        <taxon>Mucorineae</taxon>
        <taxon>Mucoraceae</taxon>
        <taxon>Mucor</taxon>
    </lineage>
</organism>
<sequence>MSKRTISDIIKQWRKPIKPLHERPKPSQLLQIVEDSPSSLEAKLAVHAQAKILASPLRLCTFHFRQFPNELMIRFEKGWHQPTKLFWAFPTFKKSGGKGVYVNLSRKVLEIFGKGSYRAAFRGSATYRTDMQNHVESLLHKESFAQFAKRPSNTFHILTAKSASQWKADSISPMGYQCILSFNTSETLCELDHQIESLDMTHPHVPCYHIQRIWDKRDIESIHLPQDDTVVALGVPRKLDTVDLAIALWRCRKFAS</sequence>
<protein>
    <submittedName>
        <fullName evidence="1">Uncharacterized protein</fullName>
    </submittedName>
</protein>
<proteinExistence type="predicted"/>
<keyword evidence="2" id="KW-1185">Reference proteome</keyword>
<dbReference type="OrthoDB" id="3363286at2759"/>
<evidence type="ECO:0000313" key="2">
    <source>
        <dbReference type="Proteomes" id="UP000603453"/>
    </source>
</evidence>
<dbReference type="Proteomes" id="UP000603453">
    <property type="component" value="Unassembled WGS sequence"/>
</dbReference>
<dbReference type="EMBL" id="JAEPRD010000201">
    <property type="protein sequence ID" value="KAG2194265.1"/>
    <property type="molecule type" value="Genomic_DNA"/>
</dbReference>
<name>A0A8H7QMC0_9FUNG</name>
<reference evidence="1" key="1">
    <citation type="submission" date="2020-12" db="EMBL/GenBank/DDBJ databases">
        <title>Metabolic potential, ecology and presence of endohyphal bacteria is reflected in genomic diversity of Mucoromycotina.</title>
        <authorList>
            <person name="Muszewska A."/>
            <person name="Okrasinska A."/>
            <person name="Steczkiewicz K."/>
            <person name="Drgas O."/>
            <person name="Orlowska M."/>
            <person name="Perlinska-Lenart U."/>
            <person name="Aleksandrzak-Piekarczyk T."/>
            <person name="Szatraj K."/>
            <person name="Zielenkiewicz U."/>
            <person name="Pilsyk S."/>
            <person name="Malc E."/>
            <person name="Mieczkowski P."/>
            <person name="Kruszewska J.S."/>
            <person name="Biernat P."/>
            <person name="Pawlowska J."/>
        </authorList>
    </citation>
    <scope>NUCLEOTIDE SEQUENCE</scope>
    <source>
        <strain evidence="1">WA0000017839</strain>
    </source>
</reference>
<evidence type="ECO:0000313" key="1">
    <source>
        <dbReference type="EMBL" id="KAG2194265.1"/>
    </source>
</evidence>
<gene>
    <name evidence="1" type="ORF">INT47_009675</name>
</gene>
<dbReference type="AlphaFoldDB" id="A0A8H7QMC0"/>